<proteinExistence type="predicted"/>
<dbReference type="Proteomes" id="UP001058461">
    <property type="component" value="Chromosome"/>
</dbReference>
<dbReference type="EMBL" id="CP073347">
    <property type="protein sequence ID" value="UTW12735.1"/>
    <property type="molecule type" value="Genomic_DNA"/>
</dbReference>
<evidence type="ECO:0000313" key="1">
    <source>
        <dbReference type="EMBL" id="UTW12735.1"/>
    </source>
</evidence>
<name>A0ABY5HK27_9GAMM</name>
<accession>A0ABY5HK27</accession>
<organism evidence="1 2">
    <name type="scientific">Marinobacterium rhizophilum</name>
    <dbReference type="NCBI Taxonomy" id="420402"/>
    <lineage>
        <taxon>Bacteria</taxon>
        <taxon>Pseudomonadati</taxon>
        <taxon>Pseudomonadota</taxon>
        <taxon>Gammaproteobacteria</taxon>
        <taxon>Oceanospirillales</taxon>
        <taxon>Oceanospirillaceae</taxon>
        <taxon>Marinobacterium</taxon>
    </lineage>
</organism>
<protein>
    <submittedName>
        <fullName evidence="1">Uncharacterized protein</fullName>
    </submittedName>
</protein>
<gene>
    <name evidence="1" type="ORF">KDW95_03380</name>
</gene>
<reference evidence="1" key="1">
    <citation type="submission" date="2021-04" db="EMBL/GenBank/DDBJ databases">
        <title>Oceanospirillales bacteria with DddD are important DMSP degraders in coastal seawater.</title>
        <authorList>
            <person name="Liu J."/>
        </authorList>
    </citation>
    <scope>NUCLEOTIDE SEQUENCE</scope>
    <source>
        <strain evidence="1">D13-1</strain>
    </source>
</reference>
<keyword evidence="2" id="KW-1185">Reference proteome</keyword>
<sequence length="110" mass="11898">MFTPQPMAAGAHDIGAQVLKAQMRAVAIVGDHRAADKAFFGDLGPAHVGGPDRLHFRAVNTGQQEHCVVDRFEQLLEVAAEDTTFGGFDDDAHRIAESCQIVLVIPFVCR</sequence>
<dbReference type="RefSeq" id="WP_255854857.1">
    <property type="nucleotide sequence ID" value="NZ_CP073347.1"/>
</dbReference>
<evidence type="ECO:0000313" key="2">
    <source>
        <dbReference type="Proteomes" id="UP001058461"/>
    </source>
</evidence>